<evidence type="ECO:0000256" key="4">
    <source>
        <dbReference type="ARBA" id="ARBA00022679"/>
    </source>
</evidence>
<proteinExistence type="inferred from homology"/>
<comment type="subcellular location">
    <subcellularLocation>
        <location evidence="10">Endomembrane system</location>
        <topology evidence="10">Single-pass type I membrane protein</topology>
    </subcellularLocation>
    <subcellularLocation>
        <location evidence="1">Endoplasmic reticulum</location>
    </subcellularLocation>
    <subcellularLocation>
        <location evidence="12">Membrane</location>
        <topology evidence="12">Single-pass membrane protein</topology>
    </subcellularLocation>
</comment>
<comment type="catalytic activity">
    <reaction evidence="12">
        <text>glucuronate acceptor + UDP-alpha-D-glucuronate = acceptor beta-D-glucuronoside + UDP + H(+)</text>
        <dbReference type="Rhea" id="RHEA:21032"/>
        <dbReference type="ChEBI" id="CHEBI:15378"/>
        <dbReference type="ChEBI" id="CHEBI:58052"/>
        <dbReference type="ChEBI" id="CHEBI:58223"/>
        <dbReference type="ChEBI" id="CHEBI:132367"/>
        <dbReference type="ChEBI" id="CHEBI:132368"/>
        <dbReference type="EC" id="2.4.1.17"/>
    </reaction>
</comment>
<evidence type="ECO:0000256" key="1">
    <source>
        <dbReference type="ARBA" id="ARBA00004240"/>
    </source>
</evidence>
<feature type="transmembrane region" description="Helical" evidence="12">
    <location>
        <begin position="473"/>
        <end position="500"/>
    </location>
</feature>
<accession>A0A9P0APF5</accession>
<dbReference type="FunFam" id="3.40.50.2000:FF:000050">
    <property type="entry name" value="UDP-glucuronosyltransferase"/>
    <property type="match status" value="1"/>
</dbReference>
<keyword evidence="14" id="KW-1185">Reference proteome</keyword>
<comment type="similarity">
    <text evidence="2 11">Belongs to the UDP-glycosyltransferase family.</text>
</comment>
<evidence type="ECO:0000256" key="11">
    <source>
        <dbReference type="RuleBase" id="RU003718"/>
    </source>
</evidence>
<dbReference type="AlphaFoldDB" id="A0A9P0APF5"/>
<evidence type="ECO:0000256" key="5">
    <source>
        <dbReference type="ARBA" id="ARBA00022692"/>
    </source>
</evidence>
<dbReference type="GO" id="GO:0016020">
    <property type="term" value="C:membrane"/>
    <property type="evidence" value="ECO:0007669"/>
    <property type="project" value="UniProtKB-SubCell"/>
</dbReference>
<protein>
    <recommendedName>
        <fullName evidence="12">UDP-glucuronosyltransferase</fullName>
        <ecNumber evidence="12">2.4.1.17</ecNumber>
    </recommendedName>
</protein>
<keyword evidence="6" id="KW-0256">Endoplasmic reticulum</keyword>
<dbReference type="GO" id="GO:0005783">
    <property type="term" value="C:endoplasmic reticulum"/>
    <property type="evidence" value="ECO:0007669"/>
    <property type="project" value="UniProtKB-SubCell"/>
</dbReference>
<evidence type="ECO:0000256" key="8">
    <source>
        <dbReference type="ARBA" id="ARBA00023136"/>
    </source>
</evidence>
<evidence type="ECO:0000256" key="2">
    <source>
        <dbReference type="ARBA" id="ARBA00009995"/>
    </source>
</evidence>
<keyword evidence="3 11" id="KW-0328">Glycosyltransferase</keyword>
<dbReference type="Pfam" id="PF00201">
    <property type="entry name" value="UDPGT"/>
    <property type="match status" value="1"/>
</dbReference>
<gene>
    <name evidence="13" type="ORF">BEMITA_LOCUS14329</name>
</gene>
<dbReference type="EMBL" id="OU963870">
    <property type="protein sequence ID" value="CAH0396241.1"/>
    <property type="molecule type" value="Genomic_DNA"/>
</dbReference>
<dbReference type="InterPro" id="IPR035595">
    <property type="entry name" value="UDP_glycos_trans_CS"/>
</dbReference>
<evidence type="ECO:0000256" key="9">
    <source>
        <dbReference type="ARBA" id="ARBA00023180"/>
    </source>
</evidence>
<reference evidence="13" key="1">
    <citation type="submission" date="2021-12" db="EMBL/GenBank/DDBJ databases">
        <authorList>
            <person name="King R."/>
        </authorList>
    </citation>
    <scope>NUCLEOTIDE SEQUENCE</scope>
</reference>
<name>A0A9P0APF5_BEMTA</name>
<dbReference type="FunFam" id="3.40.50.2000:FF:000144">
    <property type="entry name" value="UDP-glucuronosyltransferase"/>
    <property type="match status" value="1"/>
</dbReference>
<dbReference type="CDD" id="cd03784">
    <property type="entry name" value="GT1_Gtf-like"/>
    <property type="match status" value="1"/>
</dbReference>
<keyword evidence="8 12" id="KW-0472">Membrane</keyword>
<evidence type="ECO:0000256" key="10">
    <source>
        <dbReference type="ARBA" id="ARBA00046288"/>
    </source>
</evidence>
<keyword evidence="5 12" id="KW-0812">Transmembrane</keyword>
<dbReference type="PANTHER" id="PTHR48043">
    <property type="entry name" value="EG:EG0003.4 PROTEIN-RELATED"/>
    <property type="match status" value="1"/>
</dbReference>
<evidence type="ECO:0000256" key="12">
    <source>
        <dbReference type="RuleBase" id="RU362059"/>
    </source>
</evidence>
<dbReference type="SUPFAM" id="SSF53756">
    <property type="entry name" value="UDP-Glycosyltransferase/glycogen phosphorylase"/>
    <property type="match status" value="1"/>
</dbReference>
<evidence type="ECO:0000313" key="13">
    <source>
        <dbReference type="EMBL" id="CAH0396241.1"/>
    </source>
</evidence>
<evidence type="ECO:0000256" key="6">
    <source>
        <dbReference type="ARBA" id="ARBA00022824"/>
    </source>
</evidence>
<evidence type="ECO:0000313" key="14">
    <source>
        <dbReference type="Proteomes" id="UP001152759"/>
    </source>
</evidence>
<dbReference type="Proteomes" id="UP001152759">
    <property type="component" value="Chromosome 9"/>
</dbReference>
<dbReference type="InterPro" id="IPR002213">
    <property type="entry name" value="UDP_glucos_trans"/>
</dbReference>
<sequence>MDYKFLLGVMLALLLKTRYVYGYKILGLFPYNGQSHIVMFKSIMKGLAERGHEVHVLSHYPQQTPIANYTDLSVLGSIELPNNQMPFDHFETIGKLDIFNILGTLVLYSKIEEHAAVMESEAVQKLLKSNERYDLIITESFVPDMMLGFVHKFKAPLVLLSSCGLPPWTSDFLANPQNPAFVPHFLSQFSPRMSFFERVRNTAGLITNLVAWYAFFVPANERIMRRHFGDDVPPILDILKSTSLILGNSHSTIHGGRPFASTVVDVGGVHVEPAKRLPRDIEKFIEDSPDGVIYFCMGSLLRAATFPEHKKNAFLYTFSKLKERVLWKFEDENVSAPSNVMIKEWMPQRDILAHPKVKLFIGHGGLLGTLEAMTEGKPMVGIPMFGDQPMNVKSLEAKKVSKYVDYYSITNDTIYEAVREMLKPKYLENARELSKLFHDRPMSPMDTAAYWVEYVIRNKGARNLRSAAVDMPFYQYLLLDVILFYTVSVIFSLYLISCLLNCVCRRSKSKDGRTKLKQK</sequence>
<keyword evidence="7 12" id="KW-1133">Transmembrane helix</keyword>
<dbReference type="GO" id="GO:0015020">
    <property type="term" value="F:glucuronosyltransferase activity"/>
    <property type="evidence" value="ECO:0007669"/>
    <property type="project" value="UniProtKB-EC"/>
</dbReference>
<evidence type="ECO:0000256" key="3">
    <source>
        <dbReference type="ARBA" id="ARBA00022676"/>
    </source>
</evidence>
<dbReference type="InterPro" id="IPR050271">
    <property type="entry name" value="UDP-glycosyltransferase"/>
</dbReference>
<dbReference type="Gene3D" id="3.40.50.2000">
    <property type="entry name" value="Glycogen Phosphorylase B"/>
    <property type="match status" value="2"/>
</dbReference>
<dbReference type="EC" id="2.4.1.17" evidence="12"/>
<keyword evidence="4 11" id="KW-0808">Transferase</keyword>
<dbReference type="PANTHER" id="PTHR48043:SF114">
    <property type="entry name" value="IP04436P-RELATED"/>
    <property type="match status" value="1"/>
</dbReference>
<keyword evidence="9" id="KW-0325">Glycoprotein</keyword>
<dbReference type="PROSITE" id="PS00375">
    <property type="entry name" value="UDPGT"/>
    <property type="match status" value="1"/>
</dbReference>
<organism evidence="13 14">
    <name type="scientific">Bemisia tabaci</name>
    <name type="common">Sweetpotato whitefly</name>
    <name type="synonym">Aleurodes tabaci</name>
    <dbReference type="NCBI Taxonomy" id="7038"/>
    <lineage>
        <taxon>Eukaryota</taxon>
        <taxon>Metazoa</taxon>
        <taxon>Ecdysozoa</taxon>
        <taxon>Arthropoda</taxon>
        <taxon>Hexapoda</taxon>
        <taxon>Insecta</taxon>
        <taxon>Pterygota</taxon>
        <taxon>Neoptera</taxon>
        <taxon>Paraneoptera</taxon>
        <taxon>Hemiptera</taxon>
        <taxon>Sternorrhyncha</taxon>
        <taxon>Aleyrodoidea</taxon>
        <taxon>Aleyrodidae</taxon>
        <taxon>Aleyrodinae</taxon>
        <taxon>Bemisia</taxon>
    </lineage>
</organism>
<evidence type="ECO:0000256" key="7">
    <source>
        <dbReference type="ARBA" id="ARBA00022989"/>
    </source>
</evidence>